<sequence length="354" mass="40124">MQDDNLPNQDKRAPRRSSSIFFIEVDKIRPNPYQPRKEFDDIKLSELAESIRQYGVLQPLVVVRKEISTPSGGVTTEYELIAGERRLRASRLAGLREVPVVIREDFSEKVKLELAIVENVQREDLNPLDRALAFKKLFDEFKLAHKDIAKRIGKSREYVSNSIRLLGLPQDMLDALREGKITEGHTRPLLMLVDREAEQRALFKDILNRNLSVREAEKMSREVAQDRARKKDFVDPEIKTIENKFREALGTRVLIEKKGNGGRISIDYFSEEDLRALLGRFSLVENATVENNSAKSVESARLLNEPAVSSEVKEPPQNIATLASASFAPPISDEPMADSAESHASKKEVEDFTI</sequence>
<dbReference type="CDD" id="cd16393">
    <property type="entry name" value="SPO0J_N"/>
    <property type="match status" value="1"/>
</dbReference>
<name>A0A1F5VQL5_9BACT</name>
<gene>
    <name evidence="6" type="ORF">A2Z53_02465</name>
</gene>
<dbReference type="InterPro" id="IPR004437">
    <property type="entry name" value="ParB/RepB/Spo0J"/>
</dbReference>
<protein>
    <recommendedName>
        <fullName evidence="5">ParB-like N-terminal domain-containing protein</fullName>
    </recommendedName>
</protein>
<dbReference type="NCBIfam" id="TIGR00180">
    <property type="entry name" value="parB_part"/>
    <property type="match status" value="1"/>
</dbReference>
<evidence type="ECO:0000259" key="5">
    <source>
        <dbReference type="SMART" id="SM00470"/>
    </source>
</evidence>
<evidence type="ECO:0000256" key="3">
    <source>
        <dbReference type="ARBA" id="ARBA00023125"/>
    </source>
</evidence>
<dbReference type="SMART" id="SM00470">
    <property type="entry name" value="ParB"/>
    <property type="match status" value="1"/>
</dbReference>
<dbReference type="FunFam" id="3.90.1530.30:FF:000001">
    <property type="entry name" value="Chromosome partitioning protein ParB"/>
    <property type="match status" value="1"/>
</dbReference>
<dbReference type="Gene3D" id="1.10.10.2830">
    <property type="match status" value="1"/>
</dbReference>
<keyword evidence="2" id="KW-0159">Chromosome partition</keyword>
<evidence type="ECO:0000313" key="6">
    <source>
        <dbReference type="EMBL" id="OGF65351.1"/>
    </source>
</evidence>
<evidence type="ECO:0000256" key="2">
    <source>
        <dbReference type="ARBA" id="ARBA00022829"/>
    </source>
</evidence>
<proteinExistence type="inferred from homology"/>
<dbReference type="Pfam" id="PF02195">
    <property type="entry name" value="ParB_N"/>
    <property type="match status" value="1"/>
</dbReference>
<dbReference type="InterPro" id="IPR041468">
    <property type="entry name" value="HTH_ParB/Spo0J"/>
</dbReference>
<dbReference type="SUPFAM" id="SSF109709">
    <property type="entry name" value="KorB DNA-binding domain-like"/>
    <property type="match status" value="1"/>
</dbReference>
<dbReference type="InterPro" id="IPR057240">
    <property type="entry name" value="ParB_dimer_C"/>
</dbReference>
<dbReference type="Gene3D" id="3.90.1530.30">
    <property type="match status" value="1"/>
</dbReference>
<dbReference type="SUPFAM" id="SSF110849">
    <property type="entry name" value="ParB/Sulfiredoxin"/>
    <property type="match status" value="1"/>
</dbReference>
<feature type="compositionally biased region" description="Basic and acidic residues" evidence="4">
    <location>
        <begin position="340"/>
        <end position="354"/>
    </location>
</feature>
<dbReference type="Proteomes" id="UP000177451">
    <property type="component" value="Unassembled WGS sequence"/>
</dbReference>
<reference evidence="6 7" key="1">
    <citation type="journal article" date="2016" name="Nat. Commun.">
        <title>Thousands of microbial genomes shed light on interconnected biogeochemical processes in an aquifer system.</title>
        <authorList>
            <person name="Anantharaman K."/>
            <person name="Brown C.T."/>
            <person name="Hug L.A."/>
            <person name="Sharon I."/>
            <person name="Castelle C.J."/>
            <person name="Probst A.J."/>
            <person name="Thomas B.C."/>
            <person name="Singh A."/>
            <person name="Wilkins M.J."/>
            <person name="Karaoz U."/>
            <person name="Brodie E.L."/>
            <person name="Williams K.H."/>
            <person name="Hubbard S.S."/>
            <person name="Banfield J.F."/>
        </authorList>
    </citation>
    <scope>NUCLEOTIDE SEQUENCE [LARGE SCALE GENOMIC DNA]</scope>
</reference>
<dbReference type="Pfam" id="PF23552">
    <property type="entry name" value="ParB_C"/>
    <property type="match status" value="1"/>
</dbReference>
<dbReference type="EMBL" id="MFHH01000009">
    <property type="protein sequence ID" value="OGF65351.1"/>
    <property type="molecule type" value="Genomic_DNA"/>
</dbReference>
<dbReference type="Pfam" id="PF17762">
    <property type="entry name" value="HTH_ParB"/>
    <property type="match status" value="1"/>
</dbReference>
<feature type="domain" description="ParB-like N-terminal" evidence="5">
    <location>
        <begin position="21"/>
        <end position="120"/>
    </location>
</feature>
<dbReference type="GO" id="GO:0045881">
    <property type="term" value="P:positive regulation of sporulation resulting in formation of a cellular spore"/>
    <property type="evidence" value="ECO:0007669"/>
    <property type="project" value="TreeGrafter"/>
</dbReference>
<dbReference type="FunFam" id="1.10.10.2830:FF:000001">
    <property type="entry name" value="Chromosome partitioning protein ParB"/>
    <property type="match status" value="1"/>
</dbReference>
<dbReference type="GO" id="GO:0007059">
    <property type="term" value="P:chromosome segregation"/>
    <property type="evidence" value="ECO:0007669"/>
    <property type="project" value="UniProtKB-KW"/>
</dbReference>
<organism evidence="6 7">
    <name type="scientific">Candidatus Giovannonibacteria bacterium RIFCSPHIGHO2_02_42_15</name>
    <dbReference type="NCBI Taxonomy" id="1798329"/>
    <lineage>
        <taxon>Bacteria</taxon>
        <taxon>Candidatus Giovannoniibacteriota</taxon>
    </lineage>
</organism>
<dbReference type="GO" id="GO:0003677">
    <property type="term" value="F:DNA binding"/>
    <property type="evidence" value="ECO:0007669"/>
    <property type="project" value="UniProtKB-KW"/>
</dbReference>
<keyword evidence="3" id="KW-0238">DNA-binding</keyword>
<dbReference type="InterPro" id="IPR036086">
    <property type="entry name" value="ParB/Sulfiredoxin_sf"/>
</dbReference>
<feature type="region of interest" description="Disordered" evidence="4">
    <location>
        <begin position="307"/>
        <end position="354"/>
    </location>
</feature>
<evidence type="ECO:0000256" key="4">
    <source>
        <dbReference type="SAM" id="MobiDB-lite"/>
    </source>
</evidence>
<evidence type="ECO:0000256" key="1">
    <source>
        <dbReference type="ARBA" id="ARBA00006295"/>
    </source>
</evidence>
<dbReference type="GO" id="GO:0005694">
    <property type="term" value="C:chromosome"/>
    <property type="evidence" value="ECO:0007669"/>
    <property type="project" value="TreeGrafter"/>
</dbReference>
<evidence type="ECO:0000313" key="7">
    <source>
        <dbReference type="Proteomes" id="UP000177451"/>
    </source>
</evidence>
<accession>A0A1F5VQL5</accession>
<comment type="similarity">
    <text evidence="1">Belongs to the ParB family.</text>
</comment>
<dbReference type="AlphaFoldDB" id="A0A1F5VQL5"/>
<dbReference type="InterPro" id="IPR050336">
    <property type="entry name" value="Chromosome_partition/occlusion"/>
</dbReference>
<dbReference type="PANTHER" id="PTHR33375">
    <property type="entry name" value="CHROMOSOME-PARTITIONING PROTEIN PARB-RELATED"/>
    <property type="match status" value="1"/>
</dbReference>
<comment type="caution">
    <text evidence="6">The sequence shown here is derived from an EMBL/GenBank/DDBJ whole genome shotgun (WGS) entry which is preliminary data.</text>
</comment>
<dbReference type="PANTHER" id="PTHR33375:SF1">
    <property type="entry name" value="CHROMOSOME-PARTITIONING PROTEIN PARB-RELATED"/>
    <property type="match status" value="1"/>
</dbReference>
<dbReference type="InterPro" id="IPR003115">
    <property type="entry name" value="ParB_N"/>
</dbReference>